<organism evidence="2 3">
    <name type="scientific">Roseimicrobium gellanilyticum</name>
    <dbReference type="NCBI Taxonomy" id="748857"/>
    <lineage>
        <taxon>Bacteria</taxon>
        <taxon>Pseudomonadati</taxon>
        <taxon>Verrucomicrobiota</taxon>
        <taxon>Verrucomicrobiia</taxon>
        <taxon>Verrucomicrobiales</taxon>
        <taxon>Verrucomicrobiaceae</taxon>
        <taxon>Roseimicrobium</taxon>
    </lineage>
</organism>
<sequence>MFEEPPRSKNPWWSIFRNTVALVAFVLVASQFIPRCGQISARGNLTKGIQNCRHVINALRTYAADHNGNYPYAAMADPQSSN</sequence>
<dbReference type="AlphaFoldDB" id="A0A366HTU9"/>
<evidence type="ECO:0000313" key="2">
    <source>
        <dbReference type="EMBL" id="RBP46127.1"/>
    </source>
</evidence>
<evidence type="ECO:0008006" key="4">
    <source>
        <dbReference type="Google" id="ProtNLM"/>
    </source>
</evidence>
<dbReference type="Proteomes" id="UP000253426">
    <property type="component" value="Unassembled WGS sequence"/>
</dbReference>
<comment type="caution">
    <text evidence="2">The sequence shown here is derived from an EMBL/GenBank/DDBJ whole genome shotgun (WGS) entry which is preliminary data.</text>
</comment>
<accession>A0A366HTU9</accession>
<name>A0A366HTU9_9BACT</name>
<gene>
    <name evidence="2" type="ORF">DES53_102513</name>
</gene>
<reference evidence="2 3" key="1">
    <citation type="submission" date="2018-06" db="EMBL/GenBank/DDBJ databases">
        <title>Genomic Encyclopedia of Type Strains, Phase IV (KMG-IV): sequencing the most valuable type-strain genomes for metagenomic binning, comparative biology and taxonomic classification.</title>
        <authorList>
            <person name="Goeker M."/>
        </authorList>
    </citation>
    <scope>NUCLEOTIDE SEQUENCE [LARGE SCALE GENOMIC DNA]</scope>
    <source>
        <strain evidence="2 3">DSM 25532</strain>
    </source>
</reference>
<protein>
    <recommendedName>
        <fullName evidence="4">DUF1559 domain-containing protein</fullName>
    </recommendedName>
</protein>
<evidence type="ECO:0000313" key="3">
    <source>
        <dbReference type="Proteomes" id="UP000253426"/>
    </source>
</evidence>
<dbReference type="RefSeq" id="WP_113957663.1">
    <property type="nucleotide sequence ID" value="NZ_QNRR01000002.1"/>
</dbReference>
<feature type="transmembrane region" description="Helical" evidence="1">
    <location>
        <begin position="12"/>
        <end position="33"/>
    </location>
</feature>
<dbReference type="OrthoDB" id="194739at2"/>
<evidence type="ECO:0000256" key="1">
    <source>
        <dbReference type="SAM" id="Phobius"/>
    </source>
</evidence>
<keyword evidence="1" id="KW-1133">Transmembrane helix</keyword>
<keyword evidence="1" id="KW-0472">Membrane</keyword>
<keyword evidence="3" id="KW-1185">Reference proteome</keyword>
<proteinExistence type="predicted"/>
<dbReference type="EMBL" id="QNRR01000002">
    <property type="protein sequence ID" value="RBP46127.1"/>
    <property type="molecule type" value="Genomic_DNA"/>
</dbReference>
<keyword evidence="1" id="KW-0812">Transmembrane</keyword>